<evidence type="ECO:0000256" key="5">
    <source>
        <dbReference type="ARBA" id="ARBA00023136"/>
    </source>
</evidence>
<feature type="transmembrane region" description="Helical" evidence="7">
    <location>
        <begin position="80"/>
        <end position="104"/>
    </location>
</feature>
<evidence type="ECO:0000313" key="8">
    <source>
        <dbReference type="EMBL" id="KAK9055937.1"/>
    </source>
</evidence>
<keyword evidence="4 7" id="KW-1133">Transmembrane helix</keyword>
<feature type="transmembrane region" description="Helical" evidence="7">
    <location>
        <begin position="39"/>
        <end position="60"/>
    </location>
</feature>
<feature type="transmembrane region" description="Helical" evidence="7">
    <location>
        <begin position="225"/>
        <end position="246"/>
    </location>
</feature>
<keyword evidence="9" id="KW-1185">Reference proteome</keyword>
<dbReference type="InterPro" id="IPR036259">
    <property type="entry name" value="MFS_trans_sf"/>
</dbReference>
<feature type="transmembrane region" description="Helical" evidence="7">
    <location>
        <begin position="267"/>
        <end position="287"/>
    </location>
</feature>
<dbReference type="Gene3D" id="1.20.1250.20">
    <property type="entry name" value="MFS general substrate transporter like domains"/>
    <property type="match status" value="1"/>
</dbReference>
<evidence type="ECO:0000256" key="1">
    <source>
        <dbReference type="ARBA" id="ARBA00004141"/>
    </source>
</evidence>
<comment type="similarity">
    <text evidence="6">Belongs to the major facilitator superfamily. Phosphate:H(+) symporter (TC 2.A.1.9) family.</text>
</comment>
<sequence length="480" mass="53476">MMMGLGLLTVQAHYPKLKPPVCNIFLPTSNCERVSGRNAVLLFSAIYLMAVGGAGVKAALPSHGADQFDEKDPKEATQMSTFFNGLLLSLAVGGSVSLTCFVWVQDNKGFDRGFGLSLIAMLLGSTVFIIGLPWYRIHVVQGSGAITELLQVYVAAIRNRKLQLPDDPSELHETPMDKEAALHQEFLPHRDVYRWLDKAAIRSNKTESPNPWKLCRVTQVENAKIFLSMVPVFLCSIIMTLCLAQLQTFSIQQGVTMDIKLTNSFNMPPASLPIIPIAFILILIPIYDQILVPFVRKFTGIPTGITYLQRVGVGLILSSLSMAVAGIMEVKRKNVAKHHNMLDAIPVLQPLPISVFWLSFQYFVFGVAESFTYVGLLEFFYSQAPKSIKSISSCFLWSAMAIGYFMSSIMVRIVNHATKGVTKSGGWLAGNNINRNHLENFYWLLAVLSLINFAVYLFVATRYKYRPSTVNVENEYEVTH</sequence>
<evidence type="ECO:0000313" key="9">
    <source>
        <dbReference type="Proteomes" id="UP001408789"/>
    </source>
</evidence>
<proteinExistence type="inferred from homology"/>
<evidence type="ECO:0000256" key="7">
    <source>
        <dbReference type="SAM" id="Phobius"/>
    </source>
</evidence>
<feature type="transmembrane region" description="Helical" evidence="7">
    <location>
        <begin position="116"/>
        <end position="135"/>
    </location>
</feature>
<feature type="transmembrane region" description="Helical" evidence="7">
    <location>
        <begin position="441"/>
        <end position="459"/>
    </location>
</feature>
<evidence type="ECO:0000256" key="6">
    <source>
        <dbReference type="ARBA" id="ARBA00044504"/>
    </source>
</evidence>
<dbReference type="PANTHER" id="PTHR11654">
    <property type="entry name" value="OLIGOPEPTIDE TRANSPORTER-RELATED"/>
    <property type="match status" value="1"/>
</dbReference>
<protein>
    <submittedName>
        <fullName evidence="8">Uncharacterized protein</fullName>
    </submittedName>
</protein>
<dbReference type="AlphaFoldDB" id="A0AAP0CKQ7"/>
<comment type="subcellular location">
    <subcellularLocation>
        <location evidence="1">Membrane</location>
        <topology evidence="1">Multi-pass membrane protein</topology>
    </subcellularLocation>
</comment>
<dbReference type="Proteomes" id="UP001408789">
    <property type="component" value="Unassembled WGS sequence"/>
</dbReference>
<dbReference type="EMBL" id="JBCNJP010000025">
    <property type="protein sequence ID" value="KAK9055937.1"/>
    <property type="molecule type" value="Genomic_DNA"/>
</dbReference>
<evidence type="ECO:0000256" key="2">
    <source>
        <dbReference type="ARBA" id="ARBA00005982"/>
    </source>
</evidence>
<name>A0AAP0CKQ7_9ASTR</name>
<dbReference type="InterPro" id="IPR000109">
    <property type="entry name" value="POT_fam"/>
</dbReference>
<evidence type="ECO:0000256" key="3">
    <source>
        <dbReference type="ARBA" id="ARBA00022692"/>
    </source>
</evidence>
<evidence type="ECO:0000256" key="4">
    <source>
        <dbReference type="ARBA" id="ARBA00022989"/>
    </source>
</evidence>
<gene>
    <name evidence="8" type="ORF">SSX86_027024</name>
</gene>
<feature type="transmembrane region" description="Helical" evidence="7">
    <location>
        <begin position="363"/>
        <end position="382"/>
    </location>
</feature>
<comment type="similarity">
    <text evidence="2">Belongs to the major facilitator superfamily. Proton-dependent oligopeptide transporter (POT/PTR) (TC 2.A.17) family.</text>
</comment>
<dbReference type="GO" id="GO:0022857">
    <property type="term" value="F:transmembrane transporter activity"/>
    <property type="evidence" value="ECO:0007669"/>
    <property type="project" value="InterPro"/>
</dbReference>
<dbReference type="Pfam" id="PF00854">
    <property type="entry name" value="PTR2"/>
    <property type="match status" value="1"/>
</dbReference>
<dbReference type="SUPFAM" id="SSF103473">
    <property type="entry name" value="MFS general substrate transporter"/>
    <property type="match status" value="1"/>
</dbReference>
<accession>A0AAP0CKQ7</accession>
<feature type="transmembrane region" description="Helical" evidence="7">
    <location>
        <begin position="394"/>
        <end position="414"/>
    </location>
</feature>
<organism evidence="8 9">
    <name type="scientific">Deinandra increscens subsp. villosa</name>
    <dbReference type="NCBI Taxonomy" id="3103831"/>
    <lineage>
        <taxon>Eukaryota</taxon>
        <taxon>Viridiplantae</taxon>
        <taxon>Streptophyta</taxon>
        <taxon>Embryophyta</taxon>
        <taxon>Tracheophyta</taxon>
        <taxon>Spermatophyta</taxon>
        <taxon>Magnoliopsida</taxon>
        <taxon>eudicotyledons</taxon>
        <taxon>Gunneridae</taxon>
        <taxon>Pentapetalae</taxon>
        <taxon>asterids</taxon>
        <taxon>campanulids</taxon>
        <taxon>Asterales</taxon>
        <taxon>Asteraceae</taxon>
        <taxon>Asteroideae</taxon>
        <taxon>Heliantheae alliance</taxon>
        <taxon>Madieae</taxon>
        <taxon>Madiinae</taxon>
        <taxon>Deinandra</taxon>
    </lineage>
</organism>
<keyword evidence="3 7" id="KW-0812">Transmembrane</keyword>
<comment type="caution">
    <text evidence="8">The sequence shown here is derived from an EMBL/GenBank/DDBJ whole genome shotgun (WGS) entry which is preliminary data.</text>
</comment>
<feature type="transmembrane region" description="Helical" evidence="7">
    <location>
        <begin position="307"/>
        <end position="328"/>
    </location>
</feature>
<dbReference type="GO" id="GO:0016020">
    <property type="term" value="C:membrane"/>
    <property type="evidence" value="ECO:0007669"/>
    <property type="project" value="UniProtKB-SubCell"/>
</dbReference>
<reference evidence="8 9" key="1">
    <citation type="submission" date="2024-04" db="EMBL/GenBank/DDBJ databases">
        <title>The reference genome of an endangered Asteraceae, Deinandra increscens subsp. villosa, native to the Central Coast of California.</title>
        <authorList>
            <person name="Guilliams M."/>
            <person name="Hasenstab-Lehman K."/>
            <person name="Meyer R."/>
            <person name="Mcevoy S."/>
        </authorList>
    </citation>
    <scope>NUCLEOTIDE SEQUENCE [LARGE SCALE GENOMIC DNA]</scope>
    <source>
        <tissue evidence="8">Leaf</tissue>
    </source>
</reference>
<keyword evidence="5 7" id="KW-0472">Membrane</keyword>